<comment type="similarity">
    <text evidence="2">Belongs to the autoinducer-2 exporter (AI-2E) (TC 2.A.86) family.</text>
</comment>
<evidence type="ECO:0008006" key="9">
    <source>
        <dbReference type="Google" id="ProtNLM"/>
    </source>
</evidence>
<reference evidence="7 8" key="1">
    <citation type="journal article" date="2016" name="Nat. Commun.">
        <title>Thousands of microbial genomes shed light on interconnected biogeochemical processes in an aquifer system.</title>
        <authorList>
            <person name="Anantharaman K."/>
            <person name="Brown C.T."/>
            <person name="Hug L.A."/>
            <person name="Sharon I."/>
            <person name="Castelle C.J."/>
            <person name="Probst A.J."/>
            <person name="Thomas B.C."/>
            <person name="Singh A."/>
            <person name="Wilkins M.J."/>
            <person name="Karaoz U."/>
            <person name="Brodie E.L."/>
            <person name="Williams K.H."/>
            <person name="Hubbard S.S."/>
            <person name="Banfield J.F."/>
        </authorList>
    </citation>
    <scope>NUCLEOTIDE SEQUENCE [LARGE SCALE GENOMIC DNA]</scope>
</reference>
<comment type="subcellular location">
    <subcellularLocation>
        <location evidence="1">Membrane</location>
        <topology evidence="1">Multi-pass membrane protein</topology>
    </subcellularLocation>
</comment>
<dbReference type="Proteomes" id="UP000178448">
    <property type="component" value="Unassembled WGS sequence"/>
</dbReference>
<feature type="transmembrane region" description="Helical" evidence="6">
    <location>
        <begin position="7"/>
        <end position="25"/>
    </location>
</feature>
<name>A0A1F5YXV6_9BACT</name>
<keyword evidence="4 6" id="KW-1133">Transmembrane helix</keyword>
<evidence type="ECO:0000256" key="4">
    <source>
        <dbReference type="ARBA" id="ARBA00022989"/>
    </source>
</evidence>
<keyword evidence="5 6" id="KW-0472">Membrane</keyword>
<dbReference type="PANTHER" id="PTHR21716:SF62">
    <property type="entry name" value="TRANSPORT PROTEIN YDBI-RELATED"/>
    <property type="match status" value="1"/>
</dbReference>
<evidence type="ECO:0000256" key="1">
    <source>
        <dbReference type="ARBA" id="ARBA00004141"/>
    </source>
</evidence>
<feature type="transmembrane region" description="Helical" evidence="6">
    <location>
        <begin position="132"/>
        <end position="151"/>
    </location>
</feature>
<dbReference type="GO" id="GO:0005886">
    <property type="term" value="C:plasma membrane"/>
    <property type="evidence" value="ECO:0007669"/>
    <property type="project" value="UniProtKB-SubCell"/>
</dbReference>
<protein>
    <recommendedName>
        <fullName evidence="9">AI-2E family transporter</fullName>
    </recommendedName>
</protein>
<dbReference type="Pfam" id="PF01594">
    <property type="entry name" value="AI-2E_transport"/>
    <property type="match status" value="2"/>
</dbReference>
<feature type="transmembrane region" description="Helical" evidence="6">
    <location>
        <begin position="296"/>
        <end position="314"/>
    </location>
</feature>
<evidence type="ECO:0000313" key="8">
    <source>
        <dbReference type="Proteomes" id="UP000178448"/>
    </source>
</evidence>
<feature type="transmembrane region" description="Helical" evidence="6">
    <location>
        <begin position="191"/>
        <end position="223"/>
    </location>
</feature>
<feature type="transmembrane region" description="Helical" evidence="6">
    <location>
        <begin position="31"/>
        <end position="49"/>
    </location>
</feature>
<proteinExistence type="inferred from homology"/>
<sequence length="322" mass="35402">MVSKIEISHRTIIFVVLLLAALWLVLEIRDILFLLFISFIVMSALRPYVEYLERFRIPRALSILFIYIVLFGIVGAAVSSLVPTLVAQTTRFIVNLPNVISRINPDFVFDLRSFTSQLTPIGENLVRVTVNIFSNIFALLTVLVFSFYMLLERRHLTQYLEQVIPDELTGRSVKAVESVEDSLGAWLRGELVLMLSIGTLTYIGLSFLSVEFALPLAIIAGLLEIVPVIGPIVSAVPAVLVAFAVSPFLALATAALYFLIQQVENNIIVPVVMKRAVGISPLITILALLIGSRLAGITGAVLAVPIVVTLRAILRSIYGKDN</sequence>
<dbReference type="InterPro" id="IPR002549">
    <property type="entry name" value="AI-2E-like"/>
</dbReference>
<evidence type="ECO:0000256" key="3">
    <source>
        <dbReference type="ARBA" id="ARBA00022692"/>
    </source>
</evidence>
<keyword evidence="3 6" id="KW-0812">Transmembrane</keyword>
<comment type="caution">
    <text evidence="7">The sequence shown here is derived from an EMBL/GenBank/DDBJ whole genome shotgun (WGS) entry which is preliminary data.</text>
</comment>
<evidence type="ECO:0000256" key="5">
    <source>
        <dbReference type="ARBA" id="ARBA00023136"/>
    </source>
</evidence>
<organism evidence="7 8">
    <name type="scientific">Candidatus Gottesmanbacteria bacterium RBG_16_52_11</name>
    <dbReference type="NCBI Taxonomy" id="1798374"/>
    <lineage>
        <taxon>Bacteria</taxon>
        <taxon>Candidatus Gottesmaniibacteriota</taxon>
    </lineage>
</organism>
<dbReference type="PANTHER" id="PTHR21716">
    <property type="entry name" value="TRANSMEMBRANE PROTEIN"/>
    <property type="match status" value="1"/>
</dbReference>
<accession>A0A1F5YXV6</accession>
<feature type="transmembrane region" description="Helical" evidence="6">
    <location>
        <begin position="235"/>
        <end position="260"/>
    </location>
</feature>
<feature type="transmembrane region" description="Helical" evidence="6">
    <location>
        <begin position="272"/>
        <end position="290"/>
    </location>
</feature>
<evidence type="ECO:0000313" key="7">
    <source>
        <dbReference type="EMBL" id="OGG05030.1"/>
    </source>
</evidence>
<feature type="transmembrane region" description="Helical" evidence="6">
    <location>
        <begin position="61"/>
        <end position="82"/>
    </location>
</feature>
<evidence type="ECO:0000256" key="2">
    <source>
        <dbReference type="ARBA" id="ARBA00009773"/>
    </source>
</evidence>
<dbReference type="AlphaFoldDB" id="A0A1F5YXV6"/>
<evidence type="ECO:0000256" key="6">
    <source>
        <dbReference type="SAM" id="Phobius"/>
    </source>
</evidence>
<dbReference type="EMBL" id="MFJD01000001">
    <property type="protein sequence ID" value="OGG05030.1"/>
    <property type="molecule type" value="Genomic_DNA"/>
</dbReference>
<gene>
    <name evidence="7" type="ORF">A2Z33_07140</name>
</gene>
<dbReference type="GO" id="GO:0055085">
    <property type="term" value="P:transmembrane transport"/>
    <property type="evidence" value="ECO:0007669"/>
    <property type="project" value="TreeGrafter"/>
</dbReference>